<proteinExistence type="predicted"/>
<comment type="caution">
    <text evidence="1">The sequence shown here is derived from an EMBL/GenBank/DDBJ whole genome shotgun (WGS) entry which is preliminary data.</text>
</comment>
<evidence type="ECO:0000313" key="2">
    <source>
        <dbReference type="Proteomes" id="UP000469452"/>
    </source>
</evidence>
<accession>A0A6A5AF72</accession>
<name>A0A6A5AF72_APHAT</name>
<dbReference type="EMBL" id="VJMI01014336">
    <property type="protein sequence ID" value="KAF0744057.1"/>
    <property type="molecule type" value="Genomic_DNA"/>
</dbReference>
<dbReference type="Proteomes" id="UP000469452">
    <property type="component" value="Unassembled WGS sequence"/>
</dbReference>
<organism evidence="1 2">
    <name type="scientific">Aphanomyces astaci</name>
    <name type="common">Crayfish plague agent</name>
    <dbReference type="NCBI Taxonomy" id="112090"/>
    <lineage>
        <taxon>Eukaryota</taxon>
        <taxon>Sar</taxon>
        <taxon>Stramenopiles</taxon>
        <taxon>Oomycota</taxon>
        <taxon>Saprolegniomycetes</taxon>
        <taxon>Saprolegniales</taxon>
        <taxon>Verrucalvaceae</taxon>
        <taxon>Aphanomyces</taxon>
    </lineage>
</organism>
<gene>
    <name evidence="1" type="ORF">AaE_008508</name>
</gene>
<protein>
    <submittedName>
        <fullName evidence="1">Uncharacterized protein</fullName>
    </submittedName>
</protein>
<dbReference type="VEuPathDB" id="FungiDB:H257_03078"/>
<sequence length="210" mass="22691">MSLLRVVRVGGVLSKAATPAGARSFSQFIGGGVDSSSNHVTSRTNESVVFQSNSKWPWYAGKGAAVQVYAAAAFTAQILYTLPEGATNLEIFASAGPLVSASAFLFYGTKYLCERVISTVAVCRTIGQRDEFLKITVDGVFAPKSFQVLPRDAKVVSKDSNGMYSIKIQRTTFWLDSGKAAKLEAKSLDIVLSGKPLLVRHVKQPKHSRR</sequence>
<evidence type="ECO:0000313" key="1">
    <source>
        <dbReference type="EMBL" id="KAF0744057.1"/>
    </source>
</evidence>
<reference evidence="1 2" key="1">
    <citation type="submission" date="2019-06" db="EMBL/GenBank/DDBJ databases">
        <title>Genomics analysis of Aphanomyces spp. identifies a new class of oomycete effector associated with host adaptation.</title>
        <authorList>
            <person name="Gaulin E."/>
        </authorList>
    </citation>
    <scope>NUCLEOTIDE SEQUENCE [LARGE SCALE GENOMIC DNA]</scope>
    <source>
        <strain evidence="1 2">E</strain>
    </source>
</reference>
<dbReference type="AlphaFoldDB" id="A0A6A5AF72"/>